<dbReference type="Proteomes" id="UP000607653">
    <property type="component" value="Unassembled WGS sequence"/>
</dbReference>
<evidence type="ECO:0000313" key="3">
    <source>
        <dbReference type="Proteomes" id="UP000607653"/>
    </source>
</evidence>
<gene>
    <name evidence="2" type="ORF">HUJ06_029889</name>
</gene>
<evidence type="ECO:0000256" key="1">
    <source>
        <dbReference type="SAM" id="MobiDB-lite"/>
    </source>
</evidence>
<reference evidence="2 3" key="1">
    <citation type="journal article" date="2020" name="Mol. Biol. Evol.">
        <title>Distinct Expression and Methylation Patterns for Genes with Different Fates following a Single Whole-Genome Duplication in Flowering Plants.</title>
        <authorList>
            <person name="Shi T."/>
            <person name="Rahmani R.S."/>
            <person name="Gugger P.F."/>
            <person name="Wang M."/>
            <person name="Li H."/>
            <person name="Zhang Y."/>
            <person name="Li Z."/>
            <person name="Wang Q."/>
            <person name="Van de Peer Y."/>
            <person name="Marchal K."/>
            <person name="Chen J."/>
        </authorList>
    </citation>
    <scope>NUCLEOTIDE SEQUENCE [LARGE SCALE GENOMIC DNA]</scope>
    <source>
        <tissue evidence="2">Leaf</tissue>
    </source>
</reference>
<sequence length="217" mass="24684">MPAVESLRPITYRKIYTNSNYYFKEVAILNFFSGRSRVFPLKPAGFGGKPFSLYSISLHRQSRVRRNFDGCDVWGSFLKSQRWMEKGIRANSSCEQDRDSKTSSNENNEENSKETNGGNKPSPTSPRREKRGKGGFWKGGSWQWHPIIQAQEIGVLLLQLGIVIFVMKLLRPGIPLPGSEPRGPTTFLSVPYSEFLSKINNNQVQKWRLMVFISCSG</sequence>
<dbReference type="AlphaFoldDB" id="A0A822YA44"/>
<comment type="caution">
    <text evidence="2">The sequence shown here is derived from an EMBL/GenBank/DDBJ whole genome shotgun (WGS) entry which is preliminary data.</text>
</comment>
<dbReference type="EMBL" id="DUZY01000002">
    <property type="protein sequence ID" value="DAD28421.1"/>
    <property type="molecule type" value="Genomic_DNA"/>
</dbReference>
<organism evidence="2 3">
    <name type="scientific">Nelumbo nucifera</name>
    <name type="common">Sacred lotus</name>
    <dbReference type="NCBI Taxonomy" id="4432"/>
    <lineage>
        <taxon>Eukaryota</taxon>
        <taxon>Viridiplantae</taxon>
        <taxon>Streptophyta</taxon>
        <taxon>Embryophyta</taxon>
        <taxon>Tracheophyta</taxon>
        <taxon>Spermatophyta</taxon>
        <taxon>Magnoliopsida</taxon>
        <taxon>Proteales</taxon>
        <taxon>Nelumbonaceae</taxon>
        <taxon>Nelumbo</taxon>
    </lineage>
</organism>
<proteinExistence type="predicted"/>
<protein>
    <submittedName>
        <fullName evidence="2">Uncharacterized protein</fullName>
    </submittedName>
</protein>
<feature type="region of interest" description="Disordered" evidence="1">
    <location>
        <begin position="89"/>
        <end position="135"/>
    </location>
</feature>
<evidence type="ECO:0000313" key="2">
    <source>
        <dbReference type="EMBL" id="DAD28421.1"/>
    </source>
</evidence>
<accession>A0A822YA44</accession>
<keyword evidence="3" id="KW-1185">Reference proteome</keyword>
<name>A0A822YA44_NELNU</name>